<dbReference type="EMBL" id="GGEC01088937">
    <property type="protein sequence ID" value="MBX69421.1"/>
    <property type="molecule type" value="Transcribed_RNA"/>
</dbReference>
<dbReference type="AlphaFoldDB" id="A0A2P2QRA1"/>
<proteinExistence type="predicted"/>
<accession>A0A2P2QRA1</accession>
<sequence>METVAGRGHRGRPAAPSTASFRRIPLNPIAYKSALMVIQSLCRRWMQTSATKAVTSMTSSISFG</sequence>
<name>A0A2P2QRA1_RHIMU</name>
<organism evidence="1">
    <name type="scientific">Rhizophora mucronata</name>
    <name type="common">Asiatic mangrove</name>
    <dbReference type="NCBI Taxonomy" id="61149"/>
    <lineage>
        <taxon>Eukaryota</taxon>
        <taxon>Viridiplantae</taxon>
        <taxon>Streptophyta</taxon>
        <taxon>Embryophyta</taxon>
        <taxon>Tracheophyta</taxon>
        <taxon>Spermatophyta</taxon>
        <taxon>Magnoliopsida</taxon>
        <taxon>eudicotyledons</taxon>
        <taxon>Gunneridae</taxon>
        <taxon>Pentapetalae</taxon>
        <taxon>rosids</taxon>
        <taxon>fabids</taxon>
        <taxon>Malpighiales</taxon>
        <taxon>Rhizophoraceae</taxon>
        <taxon>Rhizophora</taxon>
    </lineage>
</organism>
<evidence type="ECO:0000313" key="1">
    <source>
        <dbReference type="EMBL" id="MBX69421.1"/>
    </source>
</evidence>
<reference evidence="1" key="1">
    <citation type="submission" date="2018-02" db="EMBL/GenBank/DDBJ databases">
        <title>Rhizophora mucronata_Transcriptome.</title>
        <authorList>
            <person name="Meera S.P."/>
            <person name="Sreeshan A."/>
            <person name="Augustine A."/>
        </authorList>
    </citation>
    <scope>NUCLEOTIDE SEQUENCE</scope>
    <source>
        <tissue evidence="1">Leaf</tissue>
    </source>
</reference>
<protein>
    <submittedName>
        <fullName evidence="1">Uncharacterized protein</fullName>
    </submittedName>
</protein>